<dbReference type="PROSITE" id="PS51257">
    <property type="entry name" value="PROKAR_LIPOPROTEIN"/>
    <property type="match status" value="1"/>
</dbReference>
<evidence type="ECO:0000313" key="2">
    <source>
        <dbReference type="Proteomes" id="UP001348817"/>
    </source>
</evidence>
<dbReference type="EMBL" id="AP025315">
    <property type="protein sequence ID" value="BDD11670.1"/>
    <property type="molecule type" value="Genomic_DNA"/>
</dbReference>
<dbReference type="AlphaFoldDB" id="A0AAU9DGI6"/>
<evidence type="ECO:0000313" key="1">
    <source>
        <dbReference type="EMBL" id="BDD11670.1"/>
    </source>
</evidence>
<protein>
    <submittedName>
        <fullName evidence="1">Uncharacterized protein</fullName>
    </submittedName>
</protein>
<name>A0AAU9DGI6_9BACT</name>
<gene>
    <name evidence="1" type="ORF">FUAX_41020</name>
</gene>
<sequence>MIFMEKWIKCTVKSGVSVGGGFLSCETREYSVKASDFGKAEAKVKELLERDEKARAFSLVAMAELPKGVNPAVGHLTI</sequence>
<dbReference type="Proteomes" id="UP001348817">
    <property type="component" value="Plasmid pFA1"/>
</dbReference>
<accession>A0AAU9DGI6</accession>
<geneLocation type="plasmid" evidence="1 2">
    <name>pFA1</name>
</geneLocation>
<keyword evidence="1" id="KW-0614">Plasmid</keyword>
<proteinExistence type="predicted"/>
<keyword evidence="2" id="KW-1185">Reference proteome</keyword>
<dbReference type="KEGG" id="fax:FUAX_41020"/>
<organism evidence="1 2">
    <name type="scientific">Fulvitalea axinellae</name>
    <dbReference type="NCBI Taxonomy" id="1182444"/>
    <lineage>
        <taxon>Bacteria</taxon>
        <taxon>Pseudomonadati</taxon>
        <taxon>Bacteroidota</taxon>
        <taxon>Cytophagia</taxon>
        <taxon>Cytophagales</taxon>
        <taxon>Persicobacteraceae</taxon>
        <taxon>Fulvitalea</taxon>
    </lineage>
</organism>
<reference evidence="1 2" key="1">
    <citation type="submission" date="2021-12" db="EMBL/GenBank/DDBJ databases">
        <title>Genome sequencing of bacteria with rrn-lacking chromosome and rrn-plasmid.</title>
        <authorList>
            <person name="Anda M."/>
            <person name="Iwasaki W."/>
        </authorList>
    </citation>
    <scope>NUCLEOTIDE SEQUENCE [LARGE SCALE GENOMIC DNA]</scope>
    <source>
        <strain evidence="1 2">DSM 100852</strain>
        <plasmid evidence="1 2">pFA1</plasmid>
    </source>
</reference>